<evidence type="ECO:0000313" key="4">
    <source>
        <dbReference type="Proteomes" id="UP000029864"/>
    </source>
</evidence>
<protein>
    <submittedName>
        <fullName evidence="1">Transposase</fullName>
    </submittedName>
</protein>
<reference evidence="1 4" key="1">
    <citation type="submission" date="2014-08" db="EMBL/GenBank/DDBJ databases">
        <authorList>
            <person name="Sisinthy S."/>
        </authorList>
    </citation>
    <scope>NUCLEOTIDE SEQUENCE [LARGE SCALE GENOMIC DNA]</scope>
    <source>
        <strain evidence="1 4">RuG17</strain>
    </source>
</reference>
<dbReference type="eggNOG" id="COG5421">
    <property type="taxonomic scope" value="Bacteria"/>
</dbReference>
<dbReference type="EMBL" id="JACHBQ010000001">
    <property type="protein sequence ID" value="MBB5639964.1"/>
    <property type="molecule type" value="Genomic_DNA"/>
</dbReference>
<sequence length="569" mass="62827">MASLYKKTINGKPYWYLREMARVDGKPKMVSERYLGSAADIEALHDAREAESLPSKTQHLGFGDTAAVWEIVNRLDVAGIIDSVVGARRSDAGASVGTYLALAALNRVVAPTSKLGFADWWKSTAADRFTKVPASVLDHRRFWDAMHKVTEDQLAEIEQRLAVAMITTFNLDISALALDMTNFATYIDSANTLAPIAQRGKAKQKRTDLRLVGLGLVVTRDGGVPLVAHAYPGNKPDVTQFPLMIDLLSSRHAALAAKAGRATPAEMTVVFDAGQNSLSNFAHVTAKGLAFVGSIPPSIVADLLALPASDRRIVATDRFGGLSAVETRRVVYGSERRVILTHSPTLHEKQAVGFAQTLHKAEGLLTELAATLERGKTRRSTEQVAEEIRSITHDAWVRRVLIWDLTGTTPATHHLTFTVDDDARLMLEAEVFGKRILVTDHDDWPVSDVVAAYRSQSDAEFSFRQLKDPHVVSFSPMHHRTEHNIRVHTFTCVLALQIAHLMRRQAEHAGLHLSVRELLDQLEKIQETVMIFPSTGGRPKARRMLTTTTPTQDQLAEIFNLAKWAPKKN</sequence>
<dbReference type="NCBIfam" id="NF033559">
    <property type="entry name" value="transpos_IS1634"/>
    <property type="match status" value="1"/>
</dbReference>
<reference evidence="2 5" key="2">
    <citation type="submission" date="2020-08" db="EMBL/GenBank/DDBJ databases">
        <title>Sequencing the genomes of 1000 actinobacteria strains.</title>
        <authorList>
            <person name="Klenk H.-P."/>
        </authorList>
    </citation>
    <scope>NUCLEOTIDE SEQUENCE [LARGE SCALE GENOMIC DNA]</scope>
    <source>
        <strain evidence="2 5">DSM 21065</strain>
    </source>
</reference>
<organism evidence="1 4">
    <name type="scientific">Cryobacterium roopkundense</name>
    <dbReference type="NCBI Taxonomy" id="1001240"/>
    <lineage>
        <taxon>Bacteria</taxon>
        <taxon>Bacillati</taxon>
        <taxon>Actinomycetota</taxon>
        <taxon>Actinomycetes</taxon>
        <taxon>Micrococcales</taxon>
        <taxon>Microbacteriaceae</taxon>
        <taxon>Cryobacterium</taxon>
    </lineage>
</organism>
<dbReference type="OrthoDB" id="4748550at2"/>
<gene>
    <name evidence="2" type="ORF">BJ997_000512</name>
    <name evidence="3" type="ORF">BJ997_003922</name>
    <name evidence="1" type="ORF">GY21_21055</name>
</gene>
<evidence type="ECO:0000313" key="5">
    <source>
        <dbReference type="Proteomes" id="UP000561726"/>
    </source>
</evidence>
<dbReference type="InterPro" id="IPR047654">
    <property type="entry name" value="IS1634_transpos"/>
</dbReference>
<dbReference type="RefSeq" id="WP_035840983.1">
    <property type="nucleotide sequence ID" value="NZ_JACHBQ010000001.1"/>
</dbReference>
<evidence type="ECO:0000313" key="1">
    <source>
        <dbReference type="EMBL" id="KGJ71604.1"/>
    </source>
</evidence>
<dbReference type="Proteomes" id="UP000561726">
    <property type="component" value="Unassembled WGS sequence"/>
</dbReference>
<dbReference type="EMBL" id="JPXF01000183">
    <property type="protein sequence ID" value="KGJ71604.1"/>
    <property type="molecule type" value="Genomic_DNA"/>
</dbReference>
<dbReference type="AlphaFoldDB" id="A0A099IZP1"/>
<name>A0A099IZP1_9MICO</name>
<keyword evidence="4" id="KW-1185">Reference proteome</keyword>
<proteinExistence type="predicted"/>
<dbReference type="PANTHER" id="PTHR34614:SF2">
    <property type="entry name" value="TRANSPOSASE IS4-LIKE DOMAIN-CONTAINING PROTEIN"/>
    <property type="match status" value="1"/>
</dbReference>
<dbReference type="EMBL" id="JACHBQ010000001">
    <property type="protein sequence ID" value="MBB5643374.1"/>
    <property type="molecule type" value="Genomic_DNA"/>
</dbReference>
<dbReference type="PANTHER" id="PTHR34614">
    <property type="match status" value="1"/>
</dbReference>
<dbReference type="Proteomes" id="UP000029864">
    <property type="component" value="Unassembled WGS sequence"/>
</dbReference>
<evidence type="ECO:0000313" key="3">
    <source>
        <dbReference type="EMBL" id="MBB5643374.1"/>
    </source>
</evidence>
<evidence type="ECO:0000313" key="2">
    <source>
        <dbReference type="EMBL" id="MBB5639964.1"/>
    </source>
</evidence>
<accession>A0A099IZP1</accession>
<comment type="caution">
    <text evidence="1">The sequence shown here is derived from an EMBL/GenBank/DDBJ whole genome shotgun (WGS) entry which is preliminary data.</text>
</comment>